<protein>
    <submittedName>
        <fullName evidence="1">Uncharacterized protein</fullName>
    </submittedName>
</protein>
<evidence type="ECO:0000313" key="2">
    <source>
        <dbReference type="Proteomes" id="UP000660729"/>
    </source>
</evidence>
<dbReference type="AlphaFoldDB" id="A0A8H6R5M4"/>
<keyword evidence="2" id="KW-1185">Reference proteome</keyword>
<proteinExistence type="predicted"/>
<dbReference type="EMBL" id="JABCIY010000257">
    <property type="protein sequence ID" value="KAF7186361.1"/>
    <property type="molecule type" value="Genomic_DNA"/>
</dbReference>
<dbReference type="Proteomes" id="UP000660729">
    <property type="component" value="Unassembled WGS sequence"/>
</dbReference>
<comment type="caution">
    <text evidence="1">The sequence shown here is derived from an EMBL/GenBank/DDBJ whole genome shotgun (WGS) entry which is preliminary data.</text>
</comment>
<sequence length="173" mass="19215">MASPNPLRPQKNNDFYETLKATAMAQVNAAASPNPWDHDALMAIRSAELGYVGTLHPADALPPGLDKSLGLEDFSHVVKSFGPLVERMDIEIKSVVVDVQTRTVVVTLTAIYDLVAVGELEAIKDDRTDYMWLTVMDETGTKIIKMEEFLNADRITRKGGILERSRIWAEQNT</sequence>
<evidence type="ECO:0000313" key="1">
    <source>
        <dbReference type="EMBL" id="KAF7186361.1"/>
    </source>
</evidence>
<gene>
    <name evidence="1" type="ORF">HII31_12292</name>
</gene>
<reference evidence="1" key="1">
    <citation type="submission" date="2020-04" db="EMBL/GenBank/DDBJ databases">
        <title>Draft genome resource of the tomato pathogen Pseudocercospora fuligena.</title>
        <authorList>
            <person name="Zaccaron A."/>
        </authorList>
    </citation>
    <scope>NUCLEOTIDE SEQUENCE</scope>
    <source>
        <strain evidence="1">PF001</strain>
    </source>
</reference>
<organism evidence="1 2">
    <name type="scientific">Pseudocercospora fuligena</name>
    <dbReference type="NCBI Taxonomy" id="685502"/>
    <lineage>
        <taxon>Eukaryota</taxon>
        <taxon>Fungi</taxon>
        <taxon>Dikarya</taxon>
        <taxon>Ascomycota</taxon>
        <taxon>Pezizomycotina</taxon>
        <taxon>Dothideomycetes</taxon>
        <taxon>Dothideomycetidae</taxon>
        <taxon>Mycosphaerellales</taxon>
        <taxon>Mycosphaerellaceae</taxon>
        <taxon>Pseudocercospora</taxon>
    </lineage>
</organism>
<accession>A0A8H6R5M4</accession>
<name>A0A8H6R5M4_9PEZI</name>
<dbReference type="OrthoDB" id="3758478at2759"/>